<keyword evidence="1" id="KW-0472">Membrane</keyword>
<dbReference type="EMBL" id="JAUSVL010000001">
    <property type="protein sequence ID" value="MDQ0289086.1"/>
    <property type="molecule type" value="Genomic_DNA"/>
</dbReference>
<proteinExistence type="predicted"/>
<feature type="transmembrane region" description="Helical" evidence="1">
    <location>
        <begin position="251"/>
        <end position="272"/>
    </location>
</feature>
<feature type="transmembrane region" description="Helical" evidence="1">
    <location>
        <begin position="20"/>
        <end position="42"/>
    </location>
</feature>
<feature type="transmembrane region" description="Helical" evidence="1">
    <location>
        <begin position="154"/>
        <end position="180"/>
    </location>
</feature>
<protein>
    <submittedName>
        <fullName evidence="2">Uncharacterized protein</fullName>
    </submittedName>
</protein>
<feature type="transmembrane region" description="Helical" evidence="1">
    <location>
        <begin position="124"/>
        <end position="142"/>
    </location>
</feature>
<dbReference type="Proteomes" id="UP001238163">
    <property type="component" value="Unassembled WGS sequence"/>
</dbReference>
<keyword evidence="1" id="KW-1133">Transmembrane helix</keyword>
<accession>A0AAE3VF03</accession>
<organism evidence="2 3">
    <name type="scientific">Oligosphaera ethanolica</name>
    <dbReference type="NCBI Taxonomy" id="760260"/>
    <lineage>
        <taxon>Bacteria</taxon>
        <taxon>Pseudomonadati</taxon>
        <taxon>Lentisphaerota</taxon>
        <taxon>Oligosphaeria</taxon>
        <taxon>Oligosphaerales</taxon>
        <taxon>Oligosphaeraceae</taxon>
        <taxon>Oligosphaera</taxon>
    </lineage>
</organism>
<keyword evidence="1" id="KW-0812">Transmembrane</keyword>
<feature type="transmembrane region" description="Helical" evidence="1">
    <location>
        <begin position="54"/>
        <end position="74"/>
    </location>
</feature>
<dbReference type="AlphaFoldDB" id="A0AAE3VF03"/>
<comment type="caution">
    <text evidence="2">The sequence shown here is derived from an EMBL/GenBank/DDBJ whole genome shotgun (WGS) entry which is preliminary data.</text>
</comment>
<gene>
    <name evidence="2" type="ORF">J3R75_001193</name>
</gene>
<feature type="transmembrane region" description="Helical" evidence="1">
    <location>
        <begin position="95"/>
        <end position="112"/>
    </location>
</feature>
<feature type="transmembrane region" description="Helical" evidence="1">
    <location>
        <begin position="215"/>
        <end position="239"/>
    </location>
</feature>
<reference evidence="2" key="1">
    <citation type="submission" date="2023-07" db="EMBL/GenBank/DDBJ databases">
        <title>Genomic Encyclopedia of Type Strains, Phase IV (KMG-IV): sequencing the most valuable type-strain genomes for metagenomic binning, comparative biology and taxonomic classification.</title>
        <authorList>
            <person name="Goeker M."/>
        </authorList>
    </citation>
    <scope>NUCLEOTIDE SEQUENCE</scope>
    <source>
        <strain evidence="2">DSM 24202</strain>
    </source>
</reference>
<name>A0AAE3VF03_9BACT</name>
<dbReference type="RefSeq" id="WP_307260428.1">
    <property type="nucleotide sequence ID" value="NZ_JAUSVL010000001.1"/>
</dbReference>
<evidence type="ECO:0000256" key="1">
    <source>
        <dbReference type="SAM" id="Phobius"/>
    </source>
</evidence>
<evidence type="ECO:0000313" key="2">
    <source>
        <dbReference type="EMBL" id="MDQ0289086.1"/>
    </source>
</evidence>
<sequence>MKKFLARLFFFDKPGPGAFFGMTMLMTLPWLYLSLICVLLGNEGLTKWILHGRLGVLIPIIIVGIPLYTLFVYAKSLGQTISPLTSRAKRLCRWACIYVLFLLPLVFAIEFLAKLDFFLSSESYAIFTFCILLFLFGSAFLLPSCGAVWKKLAIIFLWPIGFIGLSLIFAYGVLPFFVFYDKLPSGPPPIVQYHDYQWLTAIREFFMISGVGWKWLAITSFVCFFAGYVLQAQALCLFLKISYRQLLSKRAIFVMILCLFIYLVSLPFALFAEEKYKHSRRKLEHHFGKSIVPPTLENKCCCVGKDTGQTWLELEHVLDNMTPYYKENFCLIDSMRIDPLLSKWENELYRKWEIFYLRQKEIECINDFLDGEIPPIPRQYCDVALIELDGLDCPDIRMLANCFDAQLWQLRFAMEHQDINTAHVLFTRMQKICSYLYDKGLPSYLAAQKKYLLALCRFIEYELADRQWIDSQFDFFSKHEADFFSLEERIQFFEAVRFCAILDGISHRLGESVAQGADLSQLRWFFPQAWWPAAEKANAVLRAFEDYLTTGKTPLANSPEMISERAIGRISNQSKRAKVQVFCAKMLFEVEKIKQQTGSYPITMPSLPVDPYTQKPLQYDVGTFEFEIQTVYDGASEEGNEGSLTTEECESGKAWVNPRWKMTKANVNMVRVFSPGVNLAKDYDDICFFIRLE</sequence>
<keyword evidence="3" id="KW-1185">Reference proteome</keyword>
<evidence type="ECO:0000313" key="3">
    <source>
        <dbReference type="Proteomes" id="UP001238163"/>
    </source>
</evidence>